<dbReference type="InterPro" id="IPR029052">
    <property type="entry name" value="Metallo-depent_PP-like"/>
</dbReference>
<evidence type="ECO:0000313" key="2">
    <source>
        <dbReference type="EMBL" id="VAW44292.1"/>
    </source>
</evidence>
<dbReference type="Pfam" id="PF00149">
    <property type="entry name" value="Metallophos"/>
    <property type="match status" value="1"/>
</dbReference>
<dbReference type="InterPro" id="IPR004843">
    <property type="entry name" value="Calcineurin-like_PHP"/>
</dbReference>
<proteinExistence type="predicted"/>
<feature type="non-terminal residue" evidence="2">
    <location>
        <position position="197"/>
    </location>
</feature>
<feature type="domain" description="Calcineurin-like phosphoesterase" evidence="1">
    <location>
        <begin position="12"/>
        <end position="109"/>
    </location>
</feature>
<dbReference type="Gene3D" id="3.60.21.10">
    <property type="match status" value="1"/>
</dbReference>
<sequence length="197" mass="22385">MYRIAGINNGDTGGLARVRALRKQIEANYEHVLFLHAGDFLHPSFISKQDNGLAMIQTMNMLDGAANQFDSNMLVTWGNHEFDKSRLKHVPLMNDLLAQSEFTWLDSNITWASNNQQPTIQADNMKSHQILQFGEVTVGVFSFTTDIVHPEYVAEFADYQQTAKKYVPMLREQGADFIIGLTHHWLQDDLAMMALPK</sequence>
<gene>
    <name evidence="2" type="ORF">MNBD_GAMMA02-1610</name>
</gene>
<dbReference type="GO" id="GO:0008253">
    <property type="term" value="F:5'-nucleotidase activity"/>
    <property type="evidence" value="ECO:0007669"/>
    <property type="project" value="TreeGrafter"/>
</dbReference>
<dbReference type="GO" id="GO:0009166">
    <property type="term" value="P:nucleotide catabolic process"/>
    <property type="evidence" value="ECO:0007669"/>
    <property type="project" value="InterPro"/>
</dbReference>
<name>A0A3B0VYR7_9ZZZZ</name>
<dbReference type="GO" id="GO:0008768">
    <property type="term" value="F:UDP-sugar diphosphatase activity"/>
    <property type="evidence" value="ECO:0007669"/>
    <property type="project" value="TreeGrafter"/>
</dbReference>
<protein>
    <recommendedName>
        <fullName evidence="1">Calcineurin-like phosphoesterase domain-containing protein</fullName>
    </recommendedName>
</protein>
<reference evidence="2" key="1">
    <citation type="submission" date="2018-06" db="EMBL/GenBank/DDBJ databases">
        <authorList>
            <person name="Zhirakovskaya E."/>
        </authorList>
    </citation>
    <scope>NUCLEOTIDE SEQUENCE</scope>
</reference>
<dbReference type="GO" id="GO:0030288">
    <property type="term" value="C:outer membrane-bounded periplasmic space"/>
    <property type="evidence" value="ECO:0007669"/>
    <property type="project" value="TreeGrafter"/>
</dbReference>
<dbReference type="PANTHER" id="PTHR11575">
    <property type="entry name" value="5'-NUCLEOTIDASE-RELATED"/>
    <property type="match status" value="1"/>
</dbReference>
<dbReference type="InterPro" id="IPR006179">
    <property type="entry name" value="5_nucleotidase/apyrase"/>
</dbReference>
<organism evidence="2">
    <name type="scientific">hydrothermal vent metagenome</name>
    <dbReference type="NCBI Taxonomy" id="652676"/>
    <lineage>
        <taxon>unclassified sequences</taxon>
        <taxon>metagenomes</taxon>
        <taxon>ecological metagenomes</taxon>
    </lineage>
</organism>
<dbReference type="SUPFAM" id="SSF56300">
    <property type="entry name" value="Metallo-dependent phosphatases"/>
    <property type="match status" value="1"/>
</dbReference>
<dbReference type="EMBL" id="UOFA01000104">
    <property type="protein sequence ID" value="VAW44292.1"/>
    <property type="molecule type" value="Genomic_DNA"/>
</dbReference>
<dbReference type="PANTHER" id="PTHR11575:SF24">
    <property type="entry name" value="5'-NUCLEOTIDASE"/>
    <property type="match status" value="1"/>
</dbReference>
<evidence type="ECO:0000259" key="1">
    <source>
        <dbReference type="Pfam" id="PF00149"/>
    </source>
</evidence>
<accession>A0A3B0VYR7</accession>
<dbReference type="AlphaFoldDB" id="A0A3B0VYR7"/>